<dbReference type="InterPro" id="IPR027417">
    <property type="entry name" value="P-loop_NTPase"/>
</dbReference>
<dbReference type="SUPFAM" id="SSF52540">
    <property type="entry name" value="P-loop containing nucleoside triphosphate hydrolases"/>
    <property type="match status" value="1"/>
</dbReference>
<dbReference type="AlphaFoldDB" id="A0A1J1LN86"/>
<dbReference type="Pfam" id="PF13175">
    <property type="entry name" value="AAA_15"/>
    <property type="match status" value="1"/>
</dbReference>
<dbReference type="OrthoDB" id="9784297at2"/>
<evidence type="ECO:0000313" key="4">
    <source>
        <dbReference type="Proteomes" id="UP000184315"/>
    </source>
</evidence>
<feature type="domain" description="Endonuclease GajA/Old nuclease/RecF-like AAA" evidence="2">
    <location>
        <begin position="1"/>
        <end position="82"/>
    </location>
</feature>
<sequence>MYIEELHLQNFRGFKELKLQFPRNLAVIIGVNGSGKSSILDAIAIFLSILSIYINQPQLKRRRKNSTLSDQTGLTEDDIYINAQESENLIRVIIEPHQKIS</sequence>
<dbReference type="InterPro" id="IPR041685">
    <property type="entry name" value="AAA_GajA/Old/RecF-like"/>
</dbReference>
<dbReference type="GO" id="GO:0000731">
    <property type="term" value="P:DNA synthesis involved in DNA repair"/>
    <property type="evidence" value="ECO:0007669"/>
    <property type="project" value="TreeGrafter"/>
</dbReference>
<evidence type="ECO:0000259" key="2">
    <source>
        <dbReference type="Pfam" id="PF13175"/>
    </source>
</evidence>
<dbReference type="PANTHER" id="PTHR32182:SF22">
    <property type="entry name" value="ATP-DEPENDENT ENDONUCLEASE, OLD FAMILY-RELATED"/>
    <property type="match status" value="1"/>
</dbReference>
<protein>
    <recommendedName>
        <fullName evidence="2">Endonuclease GajA/Old nuclease/RecF-like AAA domain-containing protein</fullName>
    </recommendedName>
</protein>
<dbReference type="Proteomes" id="UP000184315">
    <property type="component" value="Unassembled WGS sequence"/>
</dbReference>
<gene>
    <name evidence="3" type="ORF">PL9214520233</name>
</gene>
<evidence type="ECO:0000256" key="1">
    <source>
        <dbReference type="SAM" id="Phobius"/>
    </source>
</evidence>
<dbReference type="EMBL" id="CZDF01000158">
    <property type="protein sequence ID" value="CUR33694.1"/>
    <property type="molecule type" value="Genomic_DNA"/>
</dbReference>
<dbReference type="Gene3D" id="3.40.50.300">
    <property type="entry name" value="P-loop containing nucleotide triphosphate hydrolases"/>
    <property type="match status" value="1"/>
</dbReference>
<keyword evidence="1" id="KW-0812">Transmembrane</keyword>
<proteinExistence type="predicted"/>
<reference evidence="4" key="1">
    <citation type="submission" date="2015-10" db="EMBL/GenBank/DDBJ databases">
        <authorList>
            <person name="Regsiter A."/>
            <person name="william w."/>
        </authorList>
    </citation>
    <scope>NUCLEOTIDE SEQUENCE [LARGE SCALE GENOMIC DNA]</scope>
</reference>
<feature type="transmembrane region" description="Helical" evidence="1">
    <location>
        <begin position="37"/>
        <end position="54"/>
    </location>
</feature>
<evidence type="ECO:0000313" key="3">
    <source>
        <dbReference type="EMBL" id="CUR33694.1"/>
    </source>
</evidence>
<dbReference type="PANTHER" id="PTHR32182">
    <property type="entry name" value="DNA REPLICATION AND REPAIR PROTEIN RECF"/>
    <property type="match status" value="1"/>
</dbReference>
<accession>A0A1J1LN86</accession>
<keyword evidence="1" id="KW-0472">Membrane</keyword>
<dbReference type="STRING" id="671072.PL9214520233"/>
<keyword evidence="1" id="KW-1133">Transmembrane helix</keyword>
<name>A0A1J1LN86_9CYAN</name>
<dbReference type="GO" id="GO:0006302">
    <property type="term" value="P:double-strand break repair"/>
    <property type="evidence" value="ECO:0007669"/>
    <property type="project" value="TreeGrafter"/>
</dbReference>
<dbReference type="RefSeq" id="WP_072720304.1">
    <property type="nucleotide sequence ID" value="NZ_LN889803.1"/>
</dbReference>
<keyword evidence="4" id="KW-1185">Reference proteome</keyword>
<organism evidence="3 4">
    <name type="scientific">Planktothrix tepida PCC 9214</name>
    <dbReference type="NCBI Taxonomy" id="671072"/>
    <lineage>
        <taxon>Bacteria</taxon>
        <taxon>Bacillati</taxon>
        <taxon>Cyanobacteriota</taxon>
        <taxon>Cyanophyceae</taxon>
        <taxon>Oscillatoriophycideae</taxon>
        <taxon>Oscillatoriales</taxon>
        <taxon>Microcoleaceae</taxon>
        <taxon>Planktothrix</taxon>
    </lineage>
</organism>